<reference evidence="2 3" key="1">
    <citation type="journal article" date="2006" name="Science">
        <title>The genome of black cottonwood, Populus trichocarpa (Torr. &amp; Gray).</title>
        <authorList>
            <person name="Tuskan G.A."/>
            <person name="Difazio S."/>
            <person name="Jansson S."/>
            <person name="Bohlmann J."/>
            <person name="Grigoriev I."/>
            <person name="Hellsten U."/>
            <person name="Putnam N."/>
            <person name="Ralph S."/>
            <person name="Rombauts S."/>
            <person name="Salamov A."/>
            <person name="Schein J."/>
            <person name="Sterck L."/>
            <person name="Aerts A."/>
            <person name="Bhalerao R.R."/>
            <person name="Bhalerao R.P."/>
            <person name="Blaudez D."/>
            <person name="Boerjan W."/>
            <person name="Brun A."/>
            <person name="Brunner A."/>
            <person name="Busov V."/>
            <person name="Campbell M."/>
            <person name="Carlson J."/>
            <person name="Chalot M."/>
            <person name="Chapman J."/>
            <person name="Chen G.L."/>
            <person name="Cooper D."/>
            <person name="Coutinho P.M."/>
            <person name="Couturier J."/>
            <person name="Covert S."/>
            <person name="Cronk Q."/>
            <person name="Cunningham R."/>
            <person name="Davis J."/>
            <person name="Degroeve S."/>
            <person name="Dejardin A."/>
            <person name="Depamphilis C."/>
            <person name="Detter J."/>
            <person name="Dirks B."/>
            <person name="Dubchak I."/>
            <person name="Duplessis S."/>
            <person name="Ehlting J."/>
            <person name="Ellis B."/>
            <person name="Gendler K."/>
            <person name="Goodstein D."/>
            <person name="Gribskov M."/>
            <person name="Grimwood J."/>
            <person name="Groover A."/>
            <person name="Gunter L."/>
            <person name="Hamberger B."/>
            <person name="Heinze B."/>
            <person name="Helariutta Y."/>
            <person name="Henrissat B."/>
            <person name="Holligan D."/>
            <person name="Holt R."/>
            <person name="Huang W."/>
            <person name="Islam-Faridi N."/>
            <person name="Jones S."/>
            <person name="Jones-Rhoades M."/>
            <person name="Jorgensen R."/>
            <person name="Joshi C."/>
            <person name="Kangasjarvi J."/>
            <person name="Karlsson J."/>
            <person name="Kelleher C."/>
            <person name="Kirkpatrick R."/>
            <person name="Kirst M."/>
            <person name="Kohler A."/>
            <person name="Kalluri U."/>
            <person name="Larimer F."/>
            <person name="Leebens-Mack J."/>
            <person name="Leple J.C."/>
            <person name="Locascio P."/>
            <person name="Lou Y."/>
            <person name="Lucas S."/>
            <person name="Martin F."/>
            <person name="Montanini B."/>
            <person name="Napoli C."/>
            <person name="Nelson D.R."/>
            <person name="Nelson C."/>
            <person name="Nieminen K."/>
            <person name="Nilsson O."/>
            <person name="Pereda V."/>
            <person name="Peter G."/>
            <person name="Philippe R."/>
            <person name="Pilate G."/>
            <person name="Poliakov A."/>
            <person name="Razumovskaya J."/>
            <person name="Richardson P."/>
            <person name="Rinaldi C."/>
            <person name="Ritland K."/>
            <person name="Rouze P."/>
            <person name="Ryaboy D."/>
            <person name="Schmutz J."/>
            <person name="Schrader J."/>
            <person name="Segerman B."/>
            <person name="Shin H."/>
            <person name="Siddiqui A."/>
            <person name="Sterky F."/>
            <person name="Terry A."/>
            <person name="Tsai C.J."/>
            <person name="Uberbacher E."/>
            <person name="Unneberg P."/>
            <person name="Vahala J."/>
            <person name="Wall K."/>
            <person name="Wessler S."/>
            <person name="Yang G."/>
            <person name="Yin T."/>
            <person name="Douglas C."/>
            <person name="Marra M."/>
            <person name="Sandberg G."/>
            <person name="Van de Peer Y."/>
            <person name="Rokhsar D."/>
        </authorList>
    </citation>
    <scope>NUCLEOTIDE SEQUENCE [LARGE SCALE GENOMIC DNA]</scope>
    <source>
        <strain evidence="3">cv. Nisqually</strain>
    </source>
</reference>
<dbReference type="InParanoid" id="A0A3N7G3I7"/>
<evidence type="ECO:0000313" key="3">
    <source>
        <dbReference type="Proteomes" id="UP000006729"/>
    </source>
</evidence>
<name>A0A3N7G3I7_POPTR</name>
<feature type="compositionally biased region" description="Polar residues" evidence="1">
    <location>
        <begin position="1"/>
        <end position="18"/>
    </location>
</feature>
<dbReference type="AlphaFoldDB" id="A0A3N7G3I7"/>
<sequence length="32" mass="3573">MNSNQKGRGNRTPSSNKTTLKEPIRPFLTELG</sequence>
<dbReference type="EMBL" id="CM009305">
    <property type="protein sequence ID" value="RQP01714.1"/>
    <property type="molecule type" value="Genomic_DNA"/>
</dbReference>
<evidence type="ECO:0000256" key="1">
    <source>
        <dbReference type="SAM" id="MobiDB-lite"/>
    </source>
</evidence>
<protein>
    <submittedName>
        <fullName evidence="2">Uncharacterized protein</fullName>
    </submittedName>
</protein>
<accession>A0A3N7G3I7</accession>
<feature type="region of interest" description="Disordered" evidence="1">
    <location>
        <begin position="1"/>
        <end position="32"/>
    </location>
</feature>
<dbReference type="Proteomes" id="UP000006729">
    <property type="component" value="Chromosome 16"/>
</dbReference>
<gene>
    <name evidence="2" type="ORF">POPTR_016G143950</name>
</gene>
<keyword evidence="3" id="KW-1185">Reference proteome</keyword>
<organism evidence="2 3">
    <name type="scientific">Populus trichocarpa</name>
    <name type="common">Western balsam poplar</name>
    <name type="synonym">Populus balsamifera subsp. trichocarpa</name>
    <dbReference type="NCBI Taxonomy" id="3694"/>
    <lineage>
        <taxon>Eukaryota</taxon>
        <taxon>Viridiplantae</taxon>
        <taxon>Streptophyta</taxon>
        <taxon>Embryophyta</taxon>
        <taxon>Tracheophyta</taxon>
        <taxon>Spermatophyta</taxon>
        <taxon>Magnoliopsida</taxon>
        <taxon>eudicotyledons</taxon>
        <taxon>Gunneridae</taxon>
        <taxon>Pentapetalae</taxon>
        <taxon>rosids</taxon>
        <taxon>fabids</taxon>
        <taxon>Malpighiales</taxon>
        <taxon>Salicaceae</taxon>
        <taxon>Saliceae</taxon>
        <taxon>Populus</taxon>
    </lineage>
</organism>
<evidence type="ECO:0000313" key="2">
    <source>
        <dbReference type="EMBL" id="RQP01714.1"/>
    </source>
</evidence>
<proteinExistence type="predicted"/>